<proteinExistence type="predicted"/>
<dbReference type="Proteomes" id="UP000235786">
    <property type="component" value="Unassembled WGS sequence"/>
</dbReference>
<keyword evidence="6" id="KW-0472">Membrane</keyword>
<accession>A0A2J6RBM2</accession>
<dbReference type="GO" id="GO:0005783">
    <property type="term" value="C:endoplasmic reticulum"/>
    <property type="evidence" value="ECO:0007669"/>
    <property type="project" value="TreeGrafter"/>
</dbReference>
<evidence type="ECO:0000256" key="5">
    <source>
        <dbReference type="ARBA" id="ARBA00023004"/>
    </source>
</evidence>
<protein>
    <recommendedName>
        <fullName evidence="7">Prolyl 4-hydroxylase alpha subunit domain-containing protein</fullName>
    </recommendedName>
</protein>
<keyword evidence="9" id="KW-1185">Reference proteome</keyword>
<keyword evidence="3" id="KW-0223">Dioxygenase</keyword>
<keyword evidence="4" id="KW-0560">Oxidoreductase</keyword>
<dbReference type="InterPro" id="IPR006620">
    <property type="entry name" value="Pro_4_hyd_alph"/>
</dbReference>
<evidence type="ECO:0000256" key="1">
    <source>
        <dbReference type="ARBA" id="ARBA00001961"/>
    </source>
</evidence>
<gene>
    <name evidence="8" type="ORF">L207DRAFT_532822</name>
</gene>
<dbReference type="SMART" id="SM00702">
    <property type="entry name" value="P4Hc"/>
    <property type="match status" value="1"/>
</dbReference>
<name>A0A2J6RBM2_HYAVF</name>
<dbReference type="InterPro" id="IPR045054">
    <property type="entry name" value="P4HA-like"/>
</dbReference>
<dbReference type="PANTHER" id="PTHR10869:SF242">
    <property type="entry name" value="PROLYL 4-HYDROXYLASE ALPHA SUBUNIT DOMAIN-CONTAINING PROTEIN"/>
    <property type="match status" value="1"/>
</dbReference>
<keyword evidence="6" id="KW-1133">Transmembrane helix</keyword>
<keyword evidence="5" id="KW-0408">Iron</keyword>
<dbReference type="EMBL" id="KZ613951">
    <property type="protein sequence ID" value="PMD35911.1"/>
    <property type="molecule type" value="Genomic_DNA"/>
</dbReference>
<dbReference type="InterPro" id="IPR044862">
    <property type="entry name" value="Pro_4_hyd_alph_FE2OG_OXY"/>
</dbReference>
<evidence type="ECO:0000256" key="3">
    <source>
        <dbReference type="ARBA" id="ARBA00022964"/>
    </source>
</evidence>
<dbReference type="Gene3D" id="2.60.120.620">
    <property type="entry name" value="q2cbj1_9rhob like domain"/>
    <property type="match status" value="1"/>
</dbReference>
<feature type="domain" description="Prolyl 4-hydroxylase alpha subunit" evidence="7">
    <location>
        <begin position="63"/>
        <end position="263"/>
    </location>
</feature>
<feature type="transmembrane region" description="Helical" evidence="6">
    <location>
        <begin position="12"/>
        <end position="29"/>
    </location>
</feature>
<organism evidence="8 9">
    <name type="scientific">Hyaloscypha variabilis (strain UAMH 11265 / GT02V1 / F)</name>
    <name type="common">Meliniomyces variabilis</name>
    <dbReference type="NCBI Taxonomy" id="1149755"/>
    <lineage>
        <taxon>Eukaryota</taxon>
        <taxon>Fungi</taxon>
        <taxon>Dikarya</taxon>
        <taxon>Ascomycota</taxon>
        <taxon>Pezizomycotina</taxon>
        <taxon>Leotiomycetes</taxon>
        <taxon>Helotiales</taxon>
        <taxon>Hyaloscyphaceae</taxon>
        <taxon>Hyaloscypha</taxon>
        <taxon>Hyaloscypha variabilis</taxon>
    </lineage>
</organism>
<reference evidence="8 9" key="1">
    <citation type="submission" date="2016-04" db="EMBL/GenBank/DDBJ databases">
        <title>A degradative enzymes factory behind the ericoid mycorrhizal symbiosis.</title>
        <authorList>
            <consortium name="DOE Joint Genome Institute"/>
            <person name="Martino E."/>
            <person name="Morin E."/>
            <person name="Grelet G."/>
            <person name="Kuo A."/>
            <person name="Kohler A."/>
            <person name="Daghino S."/>
            <person name="Barry K."/>
            <person name="Choi C."/>
            <person name="Cichocki N."/>
            <person name="Clum A."/>
            <person name="Copeland A."/>
            <person name="Hainaut M."/>
            <person name="Haridas S."/>
            <person name="Labutti K."/>
            <person name="Lindquist E."/>
            <person name="Lipzen A."/>
            <person name="Khouja H.-R."/>
            <person name="Murat C."/>
            <person name="Ohm R."/>
            <person name="Olson A."/>
            <person name="Spatafora J."/>
            <person name="Veneault-Fourrey C."/>
            <person name="Henrissat B."/>
            <person name="Grigoriev I."/>
            <person name="Martin F."/>
            <person name="Perotto S."/>
        </authorList>
    </citation>
    <scope>NUCLEOTIDE SEQUENCE [LARGE SCALE GENOMIC DNA]</scope>
    <source>
        <strain evidence="8 9">F</strain>
    </source>
</reference>
<dbReference type="Pfam" id="PF13640">
    <property type="entry name" value="2OG-FeII_Oxy_3"/>
    <property type="match status" value="1"/>
</dbReference>
<dbReference type="GO" id="GO:0005506">
    <property type="term" value="F:iron ion binding"/>
    <property type="evidence" value="ECO:0007669"/>
    <property type="project" value="InterPro"/>
</dbReference>
<evidence type="ECO:0000313" key="8">
    <source>
        <dbReference type="EMBL" id="PMD35911.1"/>
    </source>
</evidence>
<evidence type="ECO:0000256" key="4">
    <source>
        <dbReference type="ARBA" id="ARBA00023002"/>
    </source>
</evidence>
<evidence type="ECO:0000313" key="9">
    <source>
        <dbReference type="Proteomes" id="UP000235786"/>
    </source>
</evidence>
<dbReference type="PANTHER" id="PTHR10869">
    <property type="entry name" value="PROLYL 4-HYDROXYLASE ALPHA SUBUNIT"/>
    <property type="match status" value="1"/>
</dbReference>
<sequence length="271" mass="30450">MGFKVSVLKKTVAGSAVAFTVLVFALFWAQRPWEWKGFWGGVRREEFVCKTGSYTTEIISIDPLLIYINNFLDEGEINGLIAEGVPNLEKSEVYLHGSKRPSEERTSSSAGLSPSSPLVQCILARAQSFMGSFFPPGGDFGTPQLVHYEQGEKFDVHHDWYQDPQPVRGKQGRWFNRVASFFVYLEGECKGGETWFPYIDVKGEGVGKWEEDKEEGGTKFVPKRGNALFWVNLHGNGTGDDRTVHAGLPLLEGRKTAMNIWPRKFYGRGDK</sequence>
<comment type="cofactor">
    <cofactor evidence="1">
        <name>L-ascorbate</name>
        <dbReference type="ChEBI" id="CHEBI:38290"/>
    </cofactor>
</comment>
<dbReference type="GO" id="GO:0004656">
    <property type="term" value="F:procollagen-proline 4-dioxygenase activity"/>
    <property type="evidence" value="ECO:0007669"/>
    <property type="project" value="TreeGrafter"/>
</dbReference>
<evidence type="ECO:0000256" key="2">
    <source>
        <dbReference type="ARBA" id="ARBA00022723"/>
    </source>
</evidence>
<evidence type="ECO:0000256" key="6">
    <source>
        <dbReference type="SAM" id="Phobius"/>
    </source>
</evidence>
<dbReference type="AlphaFoldDB" id="A0A2J6RBM2"/>
<dbReference type="STRING" id="1149755.A0A2J6RBM2"/>
<dbReference type="GO" id="GO:0031418">
    <property type="term" value="F:L-ascorbic acid binding"/>
    <property type="evidence" value="ECO:0007669"/>
    <property type="project" value="InterPro"/>
</dbReference>
<keyword evidence="6" id="KW-0812">Transmembrane</keyword>
<dbReference type="OrthoDB" id="420380at2759"/>
<evidence type="ECO:0000259" key="7">
    <source>
        <dbReference type="SMART" id="SM00702"/>
    </source>
</evidence>
<keyword evidence="2" id="KW-0479">Metal-binding</keyword>